<dbReference type="RefSeq" id="WP_024003814.1">
    <property type="nucleotide sequence ID" value="NZ_KI650979.1"/>
</dbReference>
<keyword evidence="3" id="KW-1185">Reference proteome</keyword>
<accession>V8QWH5</accession>
<sequence length="124" mass="13978">MGNQPDGQNLLLTARRVLLEEILPILPDESRYTTMMLANAMGIAARELDAEKRSDLEEEKSLGLFLIEVGVESGQKVDCDNAAMLADLIRQRSIPDRWQQPLAEMLLALTRRKLQISNPKYLSL</sequence>
<evidence type="ECO:0000259" key="1">
    <source>
        <dbReference type="Pfam" id="PF19802"/>
    </source>
</evidence>
<proteinExistence type="predicted"/>
<gene>
    <name evidence="2" type="ORF">W822_03740</name>
</gene>
<reference evidence="2 3" key="1">
    <citation type="journal article" date="2014" name="Genome Announc.">
        <title>Draft Genome Sequence of Advenella kashmirensis Strain W13003, a Polycyclic Aromatic Hydrocarbon-Degrading Bacterium.</title>
        <authorList>
            <person name="Wang X."/>
            <person name="Jin D."/>
            <person name="Zhou L."/>
            <person name="Wu L."/>
            <person name="An W."/>
            <person name="Zhao L."/>
        </authorList>
    </citation>
    <scope>NUCLEOTIDE SEQUENCE [LARGE SCALE GENOMIC DNA]</scope>
    <source>
        <strain evidence="2 3">W13003</strain>
    </source>
</reference>
<evidence type="ECO:0000313" key="2">
    <source>
        <dbReference type="EMBL" id="ETF04291.1"/>
    </source>
</evidence>
<dbReference type="OrthoDB" id="8480752at2"/>
<dbReference type="eggNOG" id="ENOG5032MYH">
    <property type="taxonomic scope" value="Bacteria"/>
</dbReference>
<dbReference type="InterPro" id="IPR046252">
    <property type="entry name" value="DUF6285"/>
</dbReference>
<dbReference type="AlphaFoldDB" id="V8QWH5"/>
<comment type="caution">
    <text evidence="2">The sequence shown here is derived from an EMBL/GenBank/DDBJ whole genome shotgun (WGS) entry which is preliminary data.</text>
</comment>
<evidence type="ECO:0000313" key="3">
    <source>
        <dbReference type="Proteomes" id="UP000018733"/>
    </source>
</evidence>
<dbReference type="STRING" id="1424334.W822_03740"/>
<dbReference type="Pfam" id="PF19802">
    <property type="entry name" value="DUF6285"/>
    <property type="match status" value="1"/>
</dbReference>
<dbReference type="Proteomes" id="UP000018733">
    <property type="component" value="Unassembled WGS sequence"/>
</dbReference>
<dbReference type="PATRIC" id="fig|1424334.3.peg.752"/>
<protein>
    <recommendedName>
        <fullName evidence="1">DUF6285 domain-containing protein</fullName>
    </recommendedName>
</protein>
<dbReference type="EMBL" id="AYXT01000001">
    <property type="protein sequence ID" value="ETF04291.1"/>
    <property type="molecule type" value="Genomic_DNA"/>
</dbReference>
<dbReference type="HOGENOM" id="CLU_142892_0_0_4"/>
<organism evidence="2 3">
    <name type="scientific">Advenella kashmirensis W13003</name>
    <dbReference type="NCBI Taxonomy" id="1424334"/>
    <lineage>
        <taxon>Bacteria</taxon>
        <taxon>Pseudomonadati</taxon>
        <taxon>Pseudomonadota</taxon>
        <taxon>Betaproteobacteria</taxon>
        <taxon>Burkholderiales</taxon>
        <taxon>Alcaligenaceae</taxon>
    </lineage>
</organism>
<feature type="domain" description="DUF6285" evidence="1">
    <location>
        <begin position="25"/>
        <end position="121"/>
    </location>
</feature>
<name>V8QWH5_9BURK</name>